<dbReference type="RefSeq" id="WP_187529332.1">
    <property type="nucleotide sequence ID" value="NZ_CP060724.1"/>
</dbReference>
<dbReference type="KEGG" id="wdi:H9L19_00915"/>
<accession>A0A7G9T5X4</accession>
<protein>
    <submittedName>
        <fullName evidence="1">Uncharacterized protein</fullName>
    </submittedName>
</protein>
<proteinExistence type="predicted"/>
<keyword evidence="2" id="KW-1185">Reference proteome</keyword>
<dbReference type="Proteomes" id="UP000515800">
    <property type="component" value="Chromosome"/>
</dbReference>
<dbReference type="AlphaFoldDB" id="A0A7G9T5X4"/>
<gene>
    <name evidence="1" type="ORF">H9L19_00915</name>
</gene>
<sequence length="84" mass="9707">MAYTKSEIQTWIKQLQLDTWGPVEVNWTDDIHRVHVIAGDHQADIVRAQIEAATQREIDARTTNPNDAQDFLTHLFVTDYAQED</sequence>
<reference evidence="1 2" key="1">
    <citation type="submission" date="2020-08" db="EMBL/GenBank/DDBJ databases">
        <title>Genome sequence of Weissella diestrammenae KACC 16890T.</title>
        <authorList>
            <person name="Hyun D.-W."/>
            <person name="Bae J.-W."/>
        </authorList>
    </citation>
    <scope>NUCLEOTIDE SEQUENCE [LARGE SCALE GENOMIC DNA]</scope>
    <source>
        <strain evidence="1 2">KACC 16890</strain>
    </source>
</reference>
<organism evidence="1 2">
    <name type="scientific">Weissella diestrammenae</name>
    <dbReference type="NCBI Taxonomy" id="1162633"/>
    <lineage>
        <taxon>Bacteria</taxon>
        <taxon>Bacillati</taxon>
        <taxon>Bacillota</taxon>
        <taxon>Bacilli</taxon>
        <taxon>Lactobacillales</taxon>
        <taxon>Lactobacillaceae</taxon>
        <taxon>Weissella</taxon>
    </lineage>
</organism>
<dbReference type="EMBL" id="CP060724">
    <property type="protein sequence ID" value="QNN75499.1"/>
    <property type="molecule type" value="Genomic_DNA"/>
</dbReference>
<evidence type="ECO:0000313" key="2">
    <source>
        <dbReference type="Proteomes" id="UP000515800"/>
    </source>
</evidence>
<evidence type="ECO:0000313" key="1">
    <source>
        <dbReference type="EMBL" id="QNN75499.1"/>
    </source>
</evidence>
<name>A0A7G9T5X4_9LACO</name>